<dbReference type="KEGG" id="cot:CORT_0B05280"/>
<feature type="compositionally biased region" description="Low complexity" evidence="2">
    <location>
        <begin position="312"/>
        <end position="333"/>
    </location>
</feature>
<feature type="compositionally biased region" description="Polar residues" evidence="2">
    <location>
        <begin position="448"/>
        <end position="457"/>
    </location>
</feature>
<organism evidence="3 4">
    <name type="scientific">Candida orthopsilosis (strain 90-125)</name>
    <name type="common">Yeast</name>
    <dbReference type="NCBI Taxonomy" id="1136231"/>
    <lineage>
        <taxon>Eukaryota</taxon>
        <taxon>Fungi</taxon>
        <taxon>Dikarya</taxon>
        <taxon>Ascomycota</taxon>
        <taxon>Saccharomycotina</taxon>
        <taxon>Pichiomycetes</taxon>
        <taxon>Debaryomycetaceae</taxon>
        <taxon>Candida/Lodderomyces clade</taxon>
        <taxon>Candida</taxon>
    </lineage>
</organism>
<evidence type="ECO:0000313" key="3">
    <source>
        <dbReference type="EMBL" id="CCG22236.1"/>
    </source>
</evidence>
<dbReference type="HOGENOM" id="CLU_004904_0_0_1"/>
<feature type="coiled-coil region" evidence="1">
    <location>
        <begin position="853"/>
        <end position="962"/>
    </location>
</feature>
<dbReference type="eggNOG" id="ENOG502S6M4">
    <property type="taxonomic scope" value="Eukaryota"/>
</dbReference>
<feature type="compositionally biased region" description="Basic and acidic residues" evidence="2">
    <location>
        <begin position="622"/>
        <end position="643"/>
    </location>
</feature>
<feature type="compositionally biased region" description="Polar residues" evidence="2">
    <location>
        <begin position="717"/>
        <end position="726"/>
    </location>
</feature>
<dbReference type="Proteomes" id="UP000005018">
    <property type="component" value="Chromosome 2"/>
</dbReference>
<keyword evidence="1" id="KW-0175">Coiled coil</keyword>
<dbReference type="AlphaFoldDB" id="H8WZP1"/>
<feature type="region of interest" description="Disordered" evidence="2">
    <location>
        <begin position="614"/>
        <end position="732"/>
    </location>
</feature>
<feature type="compositionally biased region" description="Basic residues" evidence="2">
    <location>
        <begin position="691"/>
        <end position="700"/>
    </location>
</feature>
<feature type="compositionally biased region" description="Basic and acidic residues" evidence="2">
    <location>
        <begin position="438"/>
        <end position="447"/>
    </location>
</feature>
<accession>H8WZP1</accession>
<dbReference type="OrthoDB" id="3993678at2759"/>
<sequence>MSFLRNINKVEEFNDDAGADIGDLTGSANLSFDDIKHIRNEGIYNSSNNLDTAPIIPTLGTFGKHVPVNSNSKLNNVQYRKQMNQQKKMALLSGARANSLAAGGNPMQEGPRANSMAAGVNPMYDGMRTNTMASSYSMMPDQRYQFTQQQMVSDPRSMSMTSQRGNPMRPQQQFPMRQQQYPPQNSQQFDQGARSMSLMGGGIPGYGQNYPRTKSLGGTRPFMGGPQGTQHPPFRSRNLVPSNPQQQLPPQGGPPYRSQVPLHSQPQFYQEQSLRNNGQFQPASGNAGSNASNQMESNYPPNGSHSRSFLEQGSQYVPQQQPQPHHQSLQQSSQFHHNYNDQQILDGSAQRNAQQQNLHPELVPLDDSGYNSTQQNSSEALGEVLEEDEENQHPVDDEDVIYKFDAEGNKGIELSRKSTLKKNNSMRVRKLNIFNNGEHNDLQESKESQTTPLQENLKSVDSRDSETGAGNSIENKELSNAPPTEKDIDSGNAGARHFSDSQSTTSDLRKPSEPRSLHSIVANTAFSNFRAASAENPQFSNPQLVQTRTQSPSSFYEANDSPVGNNFDSENEFRRTGQNGDGANTPPTAPTSQVSHLVEGVYDSKFDNYSTITEPIQDISENENRGRYSPEPEHLSKPHREVRPFNTGTEQPSVNQTEGSLNSIPRTFSSASHTSQSSKKEKRSSFSGKNFLKRLSRSKRSSVVESDREPNVKSHQRTPSSNTIASSVADRSMHAKPLPFTKEEMHIMNCNTELLHELESITRELASSIKRELSLETRLKNQTVYSRSPGGEPENLESVVIEKSRAIVDLQEKLNKEKRLRFISEEHALLQEQGQSPSALKLEYEKTEIYNQLVAKNDLVNQLQNRISELESQGPVDLNAMDSNLIEKIQILQAENEDLINQNYAQKEEVKILESQRDELREVIGKLTSQNNQDAKLFNDKIKALESKCQNLKGVNDRLTNRDGNVNTSNGSSFGFNRLGSRGKLNGFTIVSPNERFLEDS</sequence>
<feature type="region of interest" description="Disordered" evidence="2">
    <location>
        <begin position="537"/>
        <end position="593"/>
    </location>
</feature>
<feature type="compositionally biased region" description="Polar residues" evidence="2">
    <location>
        <begin position="369"/>
        <end position="378"/>
    </location>
</feature>
<gene>
    <name evidence="3" type="ORF">CORT_0B05280</name>
</gene>
<feature type="compositionally biased region" description="Polar residues" evidence="2">
    <location>
        <begin position="646"/>
        <end position="668"/>
    </location>
</feature>
<protein>
    <submittedName>
        <fullName evidence="3">Uncharacterized protein</fullName>
    </submittedName>
</protein>
<proteinExistence type="predicted"/>
<feature type="region of interest" description="Disordered" evidence="2">
    <location>
        <begin position="148"/>
        <end position="261"/>
    </location>
</feature>
<reference evidence="3 4" key="1">
    <citation type="journal article" date="2012" name="PLoS ONE">
        <title>Sequence and analysis of the genome of the pathogenic yeast Candida orthopsilosis.</title>
        <authorList>
            <person name="Riccombeni A."/>
            <person name="Vidanes G."/>
            <person name="Proux-Wera E."/>
            <person name="Wolfe K.H."/>
            <person name="Butler G."/>
        </authorList>
    </citation>
    <scope>NUCLEOTIDE SEQUENCE [LARGE SCALE GENOMIC DNA]</scope>
    <source>
        <strain evidence="3 4">Co 90-125</strain>
    </source>
</reference>
<dbReference type="RefSeq" id="XP_003867673.1">
    <property type="nucleotide sequence ID" value="XM_003867625.1"/>
</dbReference>
<feature type="compositionally biased region" description="Polar residues" evidence="2">
    <location>
        <begin position="148"/>
        <end position="165"/>
    </location>
</feature>
<dbReference type="GeneID" id="14538679"/>
<name>H8WZP1_CANO9</name>
<evidence type="ECO:0000313" key="4">
    <source>
        <dbReference type="Proteomes" id="UP000005018"/>
    </source>
</evidence>
<feature type="region of interest" description="Disordered" evidence="2">
    <location>
        <begin position="434"/>
        <end position="515"/>
    </location>
</feature>
<evidence type="ECO:0000256" key="2">
    <source>
        <dbReference type="SAM" id="MobiDB-lite"/>
    </source>
</evidence>
<feature type="compositionally biased region" description="Polar residues" evidence="2">
    <location>
        <begin position="576"/>
        <end position="593"/>
    </location>
</feature>
<evidence type="ECO:0000256" key="1">
    <source>
        <dbReference type="SAM" id="Coils"/>
    </source>
</evidence>
<feature type="region of interest" description="Disordered" evidence="2">
    <location>
        <begin position="362"/>
        <end position="399"/>
    </location>
</feature>
<feature type="compositionally biased region" description="Polar residues" evidence="2">
    <location>
        <begin position="277"/>
        <end position="311"/>
    </location>
</feature>
<dbReference type="EMBL" id="HE681720">
    <property type="protein sequence ID" value="CCG22236.1"/>
    <property type="molecule type" value="Genomic_DNA"/>
</dbReference>
<keyword evidence="4" id="KW-1185">Reference proteome</keyword>
<feature type="region of interest" description="Disordered" evidence="2">
    <location>
        <begin position="277"/>
        <end position="333"/>
    </location>
</feature>
<feature type="compositionally biased region" description="Polar residues" evidence="2">
    <location>
        <begin position="537"/>
        <end position="568"/>
    </location>
</feature>
<feature type="compositionally biased region" description="Low complexity" evidence="2">
    <location>
        <begin position="167"/>
        <end position="191"/>
    </location>
</feature>